<evidence type="ECO:0000313" key="1">
    <source>
        <dbReference type="EMBL" id="GGF00290.1"/>
    </source>
</evidence>
<dbReference type="Proteomes" id="UP000184120">
    <property type="component" value="Unassembled WGS sequence"/>
</dbReference>
<sequence>MEDFKNNVENGAIKLTPTEWLKELAAILEKEGFKGDNEYQILNEIDVFEALKDGYEECSTPQEYVEENYYE</sequence>
<reference evidence="4" key="4">
    <citation type="journal article" date="2019" name="Int. J. Syst. Evol. Microbiol.">
        <title>The Global Catalogue of Microorganisms (GCM) 10K type strain sequencing project: providing services to taxonomists for standard genome sequencing and annotation.</title>
        <authorList>
            <consortium name="The Broad Institute Genomics Platform"/>
            <consortium name="The Broad Institute Genome Sequencing Center for Infectious Disease"/>
            <person name="Wu L."/>
            <person name="Ma J."/>
        </authorList>
    </citation>
    <scope>NUCLEOTIDE SEQUENCE [LARGE SCALE GENOMIC DNA]</scope>
    <source>
        <strain evidence="4">CGMCC 1.12707</strain>
    </source>
</reference>
<dbReference type="AlphaFoldDB" id="A0A1M6XAH1"/>
<reference evidence="2" key="3">
    <citation type="submission" date="2016-11" db="EMBL/GenBank/DDBJ databases">
        <authorList>
            <person name="Jaros S."/>
            <person name="Januszkiewicz K."/>
            <person name="Wedrychowicz H."/>
        </authorList>
    </citation>
    <scope>NUCLEOTIDE SEQUENCE [LARGE SCALE GENOMIC DNA]</scope>
    <source>
        <strain evidence="2">DSM 27989</strain>
    </source>
</reference>
<protein>
    <submittedName>
        <fullName evidence="2">Uncharacterized protein</fullName>
    </submittedName>
</protein>
<dbReference type="STRING" id="1434701.SAMN05443634_105179"/>
<reference evidence="3" key="2">
    <citation type="submission" date="2016-11" db="EMBL/GenBank/DDBJ databases">
        <authorList>
            <person name="Varghese N."/>
            <person name="Submissions S."/>
        </authorList>
    </citation>
    <scope>NUCLEOTIDE SEQUENCE [LARGE SCALE GENOMIC DNA]</scope>
    <source>
        <strain evidence="3">DSM 27989</strain>
    </source>
</reference>
<gene>
    <name evidence="1" type="ORF">GCM10010984_17320</name>
    <name evidence="2" type="ORF">SAMN05443634_105179</name>
</gene>
<dbReference type="EMBL" id="FRBH01000005">
    <property type="protein sequence ID" value="SHL02972.1"/>
    <property type="molecule type" value="Genomic_DNA"/>
</dbReference>
<evidence type="ECO:0000313" key="4">
    <source>
        <dbReference type="Proteomes" id="UP000650994"/>
    </source>
</evidence>
<organism evidence="2 3">
    <name type="scientific">Chishuiella changwenlii</name>
    <dbReference type="NCBI Taxonomy" id="1434701"/>
    <lineage>
        <taxon>Bacteria</taxon>
        <taxon>Pseudomonadati</taxon>
        <taxon>Bacteroidota</taxon>
        <taxon>Flavobacteriia</taxon>
        <taxon>Flavobacteriales</taxon>
        <taxon>Weeksellaceae</taxon>
        <taxon>Chishuiella</taxon>
    </lineage>
</organism>
<evidence type="ECO:0000313" key="3">
    <source>
        <dbReference type="Proteomes" id="UP000184120"/>
    </source>
</evidence>
<evidence type="ECO:0000313" key="2">
    <source>
        <dbReference type="EMBL" id="SHL02972.1"/>
    </source>
</evidence>
<proteinExistence type="predicted"/>
<name>A0A1M6XAH1_9FLAO</name>
<reference evidence="1" key="1">
    <citation type="journal article" date="2014" name="Int. J. Syst. Evol. Microbiol.">
        <title>Complete genome of a new Firmicutes species belonging to the dominant human colonic microbiota ('Ruminococcus bicirculans') reveals two chromosomes and a selective capacity to utilize plant glucans.</title>
        <authorList>
            <consortium name="NISC Comparative Sequencing Program"/>
            <person name="Wegmann U."/>
            <person name="Louis P."/>
            <person name="Goesmann A."/>
            <person name="Henrissat B."/>
            <person name="Duncan S.H."/>
            <person name="Flint H.J."/>
        </authorList>
    </citation>
    <scope>NUCLEOTIDE SEQUENCE</scope>
    <source>
        <strain evidence="1">CGMCC 1.12707</strain>
    </source>
</reference>
<keyword evidence="4" id="KW-1185">Reference proteome</keyword>
<accession>A0A1M6XAH1</accession>
<dbReference type="EMBL" id="BMFL01000011">
    <property type="protein sequence ID" value="GGF00290.1"/>
    <property type="molecule type" value="Genomic_DNA"/>
</dbReference>
<reference evidence="1" key="5">
    <citation type="submission" date="2024-05" db="EMBL/GenBank/DDBJ databases">
        <authorList>
            <person name="Sun Q."/>
            <person name="Zhou Y."/>
        </authorList>
    </citation>
    <scope>NUCLEOTIDE SEQUENCE</scope>
    <source>
        <strain evidence="1">CGMCC 1.12707</strain>
    </source>
</reference>
<dbReference type="Proteomes" id="UP000650994">
    <property type="component" value="Unassembled WGS sequence"/>
</dbReference>
<dbReference type="RefSeq" id="WP_072931224.1">
    <property type="nucleotide sequence ID" value="NZ_BMFL01000011.1"/>
</dbReference>